<name>A0AB74UBL8_9GAMM</name>
<evidence type="ECO:0000313" key="1">
    <source>
        <dbReference type="EMBL" id="XCJ78020.1"/>
    </source>
</evidence>
<protein>
    <submittedName>
        <fullName evidence="1">Uncharacterized protein</fullName>
    </submittedName>
</protein>
<dbReference type="RefSeq" id="WP_353979042.1">
    <property type="nucleotide sequence ID" value="NZ_CP159578.1"/>
</dbReference>
<gene>
    <name evidence="1" type="ORF">ABV408_11240</name>
</gene>
<sequence length="409" mass="46875">MNKANILNDLFLKLQLSDMPWKEAARLVQEHKECLENDNIDDVYFSLFVGGNELKIPEWKNKTLLSCVLLYLVWYRLARRSVSWHEGGEILMPKIAAVSKLEVVVGRCARCFREGGDAVYEMVLAILFFAKGDYKEASKVCARVRLKGYPVDAPFRSFFSGVNTFFYDDFYSSAAVSNEEFAFDRASLLEVVSSVSVCLVSCDQGYFEKFSGEFLSTMRSTSLRFPVIFFVIGERDGWEELGNGGYVFYVRPSYSLEPALYASFRYLVAQFIIDNSEANVFVFDIDFLFTEEISDNMELMVSNSDLSLTMHGYGVRSITPWTRVSAPLSYFSNSLCSSVFLSNYVGYWRSAWLKSDFKWWIDQNALFSSYLYVSRCFPSAKVMNVFDVANRGVSNNRDGVLEYKLKHRV</sequence>
<organism evidence="1">
    <name type="scientific">Salinicola endophyticus</name>
    <dbReference type="NCBI Taxonomy" id="1949083"/>
    <lineage>
        <taxon>Bacteria</taxon>
        <taxon>Pseudomonadati</taxon>
        <taxon>Pseudomonadota</taxon>
        <taxon>Gammaproteobacteria</taxon>
        <taxon>Oceanospirillales</taxon>
        <taxon>Halomonadaceae</taxon>
        <taxon>Salinicola</taxon>
    </lineage>
</organism>
<dbReference type="EMBL" id="CP159578">
    <property type="protein sequence ID" value="XCJ78020.1"/>
    <property type="molecule type" value="Genomic_DNA"/>
</dbReference>
<dbReference type="AlphaFoldDB" id="A0AB74UBL8"/>
<proteinExistence type="predicted"/>
<reference evidence="1" key="1">
    <citation type="submission" date="2024-06" db="EMBL/GenBank/DDBJ databases">
        <title>Complete genome of Salinicola endophyticus HNIBRBA4755.</title>
        <authorList>
            <person name="Shin S.Y."/>
            <person name="Kang H."/>
            <person name="Song J."/>
        </authorList>
    </citation>
    <scope>NUCLEOTIDE SEQUENCE</scope>
    <source>
        <strain evidence="1">HNIBRBA4755</strain>
    </source>
</reference>
<accession>A0AB74UBL8</accession>